<organism evidence="3 4">
    <name type="scientific">Lederbergia galactosidilytica</name>
    <dbReference type="NCBI Taxonomy" id="217031"/>
    <lineage>
        <taxon>Bacteria</taxon>
        <taxon>Bacillati</taxon>
        <taxon>Bacillota</taxon>
        <taxon>Bacilli</taxon>
        <taxon>Bacillales</taxon>
        <taxon>Bacillaceae</taxon>
        <taxon>Lederbergia</taxon>
    </lineage>
</organism>
<dbReference type="AlphaFoldDB" id="A0A177ZKT6"/>
<dbReference type="InterPro" id="IPR000871">
    <property type="entry name" value="Beta-lactam_class-A"/>
</dbReference>
<dbReference type="STRING" id="217031.ABB05_15205"/>
<dbReference type="GO" id="GO:0030655">
    <property type="term" value="P:beta-lactam antibiotic catabolic process"/>
    <property type="evidence" value="ECO:0007669"/>
    <property type="project" value="InterPro"/>
</dbReference>
<proteinExistence type="predicted"/>
<dbReference type="GO" id="GO:0004180">
    <property type="term" value="F:carboxypeptidase activity"/>
    <property type="evidence" value="ECO:0007669"/>
    <property type="project" value="UniProtKB-KW"/>
</dbReference>
<sequence>MKIALWITVGFVVVVALVAGVGIWIFQKQIGKEDPEYIIQFLKENVDKGNVAATIHYNQEKWVQVNEDQLLPLASAVKTIIAIEYAEQAAVGKIDPNQEIPLNDLEIFYIPKTDGGAHQAWLKDVKIDQQMETVPLKEVTKGMIVYSSNANTEYLIHLLGLENINQTLEDLQLSSHEPIYPIVSALAIPQQIIQEEGSKKAALDKLKNMDMKEYRELTIATHKEWLQQPLNAQEKKQLIKDLNMDFQKVWSDRLPRATTAEYVSIMEKLNTKSHFSENVYTYLDPVMEGLMENPNNQEWLAHAGQKGGSTAFVLTMAMYATDQEGNQTELAFFANDLSTMEQIKLSKNMNAFQLKFLTDEDFRKKVKKVWSQ</sequence>
<comment type="caution">
    <text evidence="3">The sequence shown here is derived from an EMBL/GenBank/DDBJ whole genome shotgun (WGS) entry which is preliminary data.</text>
</comment>
<reference evidence="3 4" key="1">
    <citation type="submission" date="2015-05" db="EMBL/GenBank/DDBJ databases">
        <title>Comparison of genome.</title>
        <authorList>
            <person name="Zheng Z."/>
            <person name="Sun M."/>
        </authorList>
    </citation>
    <scope>NUCLEOTIDE SEQUENCE [LARGE SCALE GENOMIC DNA]</scope>
    <source>
        <strain evidence="3 4">G25-74</strain>
    </source>
</reference>
<name>A0A177ZKT6_9BACI</name>
<dbReference type="Gene3D" id="3.40.710.10">
    <property type="entry name" value="DD-peptidase/beta-lactamase superfamily"/>
    <property type="match status" value="1"/>
</dbReference>
<dbReference type="Pfam" id="PF13354">
    <property type="entry name" value="Beta-lactamase2"/>
    <property type="match status" value="1"/>
</dbReference>
<feature type="transmembrane region" description="Helical" evidence="1">
    <location>
        <begin position="6"/>
        <end position="26"/>
    </location>
</feature>
<keyword evidence="3" id="KW-0378">Hydrolase</keyword>
<dbReference type="SUPFAM" id="SSF56601">
    <property type="entry name" value="beta-lactamase/transpeptidase-like"/>
    <property type="match status" value="1"/>
</dbReference>
<protein>
    <submittedName>
        <fullName evidence="3">D-alanyl-D-alanine carboxypeptidase</fullName>
    </submittedName>
</protein>
<dbReference type="GO" id="GO:0008800">
    <property type="term" value="F:beta-lactamase activity"/>
    <property type="evidence" value="ECO:0007669"/>
    <property type="project" value="InterPro"/>
</dbReference>
<keyword evidence="1" id="KW-1133">Transmembrane helix</keyword>
<keyword evidence="3" id="KW-0645">Protease</keyword>
<evidence type="ECO:0000259" key="2">
    <source>
        <dbReference type="Pfam" id="PF13354"/>
    </source>
</evidence>
<keyword evidence="3" id="KW-0121">Carboxypeptidase</keyword>
<dbReference type="InterPro" id="IPR045155">
    <property type="entry name" value="Beta-lactam_cat"/>
</dbReference>
<evidence type="ECO:0000313" key="3">
    <source>
        <dbReference type="EMBL" id="OAK68435.1"/>
    </source>
</evidence>
<keyword evidence="1" id="KW-0812">Transmembrane</keyword>
<dbReference type="Proteomes" id="UP000077881">
    <property type="component" value="Unassembled WGS sequence"/>
</dbReference>
<dbReference type="OrthoDB" id="975092at2"/>
<feature type="domain" description="Beta-lactamase class A catalytic" evidence="2">
    <location>
        <begin position="59"/>
        <end position="175"/>
    </location>
</feature>
<accession>A0A177ZKT6</accession>
<keyword evidence="1" id="KW-0472">Membrane</keyword>
<dbReference type="EMBL" id="LDJR01000056">
    <property type="protein sequence ID" value="OAK68435.1"/>
    <property type="molecule type" value="Genomic_DNA"/>
</dbReference>
<evidence type="ECO:0000313" key="4">
    <source>
        <dbReference type="Proteomes" id="UP000077881"/>
    </source>
</evidence>
<dbReference type="InterPro" id="IPR012338">
    <property type="entry name" value="Beta-lactam/transpept-like"/>
</dbReference>
<dbReference type="GO" id="GO:0046677">
    <property type="term" value="P:response to antibiotic"/>
    <property type="evidence" value="ECO:0007669"/>
    <property type="project" value="InterPro"/>
</dbReference>
<dbReference type="PATRIC" id="fig|217031.6.peg.3270"/>
<gene>
    <name evidence="3" type="ORF">ABB05_15205</name>
</gene>
<dbReference type="RefSeq" id="WP_064468451.1">
    <property type="nucleotide sequence ID" value="NZ_LDJR01000056.1"/>
</dbReference>
<evidence type="ECO:0000256" key="1">
    <source>
        <dbReference type="SAM" id="Phobius"/>
    </source>
</evidence>
<keyword evidence="4" id="KW-1185">Reference proteome</keyword>
<dbReference type="PANTHER" id="PTHR35333:SF3">
    <property type="entry name" value="BETA-LACTAMASE-TYPE TRANSPEPTIDASE FOLD CONTAINING PROTEIN"/>
    <property type="match status" value="1"/>
</dbReference>
<dbReference type="PANTHER" id="PTHR35333">
    <property type="entry name" value="BETA-LACTAMASE"/>
    <property type="match status" value="1"/>
</dbReference>